<protein>
    <submittedName>
        <fullName evidence="2">Uncharacterized protein</fullName>
    </submittedName>
</protein>
<name>Q6K7U9_ORYSJ</name>
<gene>
    <name evidence="2" type="ORF">P0413A11.4</name>
    <name evidence="3" type="ORF">P0521F09.31</name>
</gene>
<proteinExistence type="predicted"/>
<reference evidence="3" key="2">
    <citation type="submission" date="2002-03" db="EMBL/GenBank/DDBJ databases">
        <title>Oryza sativa nipponbare(GA3) genomic DNA, chromosome 2, PAC clone:P0521F09.</title>
        <authorList>
            <person name="Sasaki T."/>
            <person name="Matsumoto T."/>
            <person name="Yamamoto K."/>
        </authorList>
    </citation>
    <scope>NUCLEOTIDE SEQUENCE</scope>
</reference>
<dbReference type="EMBL" id="AP005007">
    <property type="protein sequence ID" value="BAD28291.1"/>
    <property type="molecule type" value="Genomic_DNA"/>
</dbReference>
<organism evidence="2 4">
    <name type="scientific">Oryza sativa subsp. japonica</name>
    <name type="common">Rice</name>
    <dbReference type="NCBI Taxonomy" id="39947"/>
    <lineage>
        <taxon>Eukaryota</taxon>
        <taxon>Viridiplantae</taxon>
        <taxon>Streptophyta</taxon>
        <taxon>Embryophyta</taxon>
        <taxon>Tracheophyta</taxon>
        <taxon>Spermatophyta</taxon>
        <taxon>Magnoliopsida</taxon>
        <taxon>Liliopsida</taxon>
        <taxon>Poales</taxon>
        <taxon>Poaceae</taxon>
        <taxon>BOP clade</taxon>
        <taxon>Oryzoideae</taxon>
        <taxon>Oryzeae</taxon>
        <taxon>Oryzinae</taxon>
        <taxon>Oryza</taxon>
        <taxon>Oryza sativa</taxon>
    </lineage>
</organism>
<dbReference type="Proteomes" id="UP000000763">
    <property type="component" value="Chromosome 2"/>
</dbReference>
<reference evidence="2" key="1">
    <citation type="submission" date="2002-02" db="EMBL/GenBank/DDBJ databases">
        <title>Oryza sativa nipponbare(GA3) genomic DNA, chromosome 2, PAC clone:P0413A11.</title>
        <authorList>
            <person name="Sasaki T."/>
            <person name="Matsumoto T."/>
            <person name="Yamamoto K."/>
        </authorList>
    </citation>
    <scope>NUCLEOTIDE SEQUENCE</scope>
</reference>
<feature type="region of interest" description="Disordered" evidence="1">
    <location>
        <begin position="25"/>
        <end position="78"/>
    </location>
</feature>
<accession>Q6K7U9</accession>
<reference evidence="4" key="3">
    <citation type="journal article" date="2005" name="Nature">
        <title>The map-based sequence of the rice genome.</title>
        <authorList>
            <consortium name="International rice genome sequencing project (IRGSP)"/>
            <person name="Matsumoto T."/>
            <person name="Wu J."/>
            <person name="Kanamori H."/>
            <person name="Katayose Y."/>
            <person name="Fujisawa M."/>
            <person name="Namiki N."/>
            <person name="Mizuno H."/>
            <person name="Yamamoto K."/>
            <person name="Antonio B.A."/>
            <person name="Baba T."/>
            <person name="Sakata K."/>
            <person name="Nagamura Y."/>
            <person name="Aoki H."/>
            <person name="Arikawa K."/>
            <person name="Arita K."/>
            <person name="Bito T."/>
            <person name="Chiden Y."/>
            <person name="Fujitsuka N."/>
            <person name="Fukunaka R."/>
            <person name="Hamada M."/>
            <person name="Harada C."/>
            <person name="Hayashi A."/>
            <person name="Hijishita S."/>
            <person name="Honda M."/>
            <person name="Hosokawa S."/>
            <person name="Ichikawa Y."/>
            <person name="Idonuma A."/>
            <person name="Iijima M."/>
            <person name="Ikeda M."/>
            <person name="Ikeno M."/>
            <person name="Ito K."/>
            <person name="Ito S."/>
            <person name="Ito T."/>
            <person name="Ito Y."/>
            <person name="Ito Y."/>
            <person name="Iwabuchi A."/>
            <person name="Kamiya K."/>
            <person name="Karasawa W."/>
            <person name="Kurita K."/>
            <person name="Katagiri S."/>
            <person name="Kikuta A."/>
            <person name="Kobayashi H."/>
            <person name="Kobayashi N."/>
            <person name="Machita K."/>
            <person name="Maehara T."/>
            <person name="Masukawa M."/>
            <person name="Mizubayashi T."/>
            <person name="Mukai Y."/>
            <person name="Nagasaki H."/>
            <person name="Nagata Y."/>
            <person name="Naito S."/>
            <person name="Nakashima M."/>
            <person name="Nakama Y."/>
            <person name="Nakamichi Y."/>
            <person name="Nakamura M."/>
            <person name="Meguro A."/>
            <person name="Negishi M."/>
            <person name="Ohta I."/>
            <person name="Ohta T."/>
            <person name="Okamoto M."/>
            <person name="Ono N."/>
            <person name="Saji S."/>
            <person name="Sakaguchi M."/>
            <person name="Sakai K."/>
            <person name="Shibata M."/>
            <person name="Shimokawa T."/>
            <person name="Song J."/>
            <person name="Takazaki Y."/>
            <person name="Terasawa K."/>
            <person name="Tsugane M."/>
            <person name="Tsuji K."/>
            <person name="Ueda S."/>
            <person name="Waki K."/>
            <person name="Yamagata H."/>
            <person name="Yamamoto M."/>
            <person name="Yamamoto S."/>
            <person name="Yamane H."/>
            <person name="Yoshiki S."/>
            <person name="Yoshihara R."/>
            <person name="Yukawa K."/>
            <person name="Zhong H."/>
            <person name="Yano M."/>
            <person name="Yuan Q."/>
            <person name="Ouyang S."/>
            <person name="Liu J."/>
            <person name="Jones K.M."/>
            <person name="Gansberger K."/>
            <person name="Moffat K."/>
            <person name="Hill J."/>
            <person name="Bera J."/>
            <person name="Fadrosh D."/>
            <person name="Jin S."/>
            <person name="Johri S."/>
            <person name="Kim M."/>
            <person name="Overton L."/>
            <person name="Reardon M."/>
            <person name="Tsitrin T."/>
            <person name="Vuong H."/>
            <person name="Weaver B."/>
            <person name="Ciecko A."/>
            <person name="Tallon L."/>
            <person name="Jackson J."/>
            <person name="Pai G."/>
            <person name="Aken S.V."/>
            <person name="Utterback T."/>
            <person name="Reidmuller S."/>
            <person name="Feldblyum T."/>
            <person name="Hsiao J."/>
            <person name="Zismann V."/>
            <person name="Iobst S."/>
            <person name="de Vazeille A.R."/>
            <person name="Buell C.R."/>
            <person name="Ying K."/>
            <person name="Li Y."/>
            <person name="Lu T."/>
            <person name="Huang Y."/>
            <person name="Zhao Q."/>
            <person name="Feng Q."/>
            <person name="Zhang L."/>
            <person name="Zhu J."/>
            <person name="Weng Q."/>
            <person name="Mu J."/>
            <person name="Lu Y."/>
            <person name="Fan D."/>
            <person name="Liu Y."/>
            <person name="Guan J."/>
            <person name="Zhang Y."/>
            <person name="Yu S."/>
            <person name="Liu X."/>
            <person name="Zhang Y."/>
            <person name="Hong G."/>
            <person name="Han B."/>
            <person name="Choisne N."/>
            <person name="Demange N."/>
            <person name="Orjeda G."/>
            <person name="Samain S."/>
            <person name="Cattolico L."/>
            <person name="Pelletier E."/>
            <person name="Couloux A."/>
            <person name="Segurens B."/>
            <person name="Wincker P."/>
            <person name="D'Hont A."/>
            <person name="Scarpelli C."/>
            <person name="Weissenbach J."/>
            <person name="Salanoubat M."/>
            <person name="Quetier F."/>
            <person name="Yu Y."/>
            <person name="Kim H.R."/>
            <person name="Rambo T."/>
            <person name="Currie J."/>
            <person name="Collura K."/>
            <person name="Luo M."/>
            <person name="Yang T."/>
            <person name="Ammiraju J.S.S."/>
            <person name="Engler F."/>
            <person name="Soderlund C."/>
            <person name="Wing R.A."/>
            <person name="Palmer L.E."/>
            <person name="de la Bastide M."/>
            <person name="Spiegel L."/>
            <person name="Nascimento L."/>
            <person name="Zutavern T."/>
            <person name="O'Shaughnessy A."/>
            <person name="Dike S."/>
            <person name="Dedhia N."/>
            <person name="Preston R."/>
            <person name="Balija V."/>
            <person name="McCombie W.R."/>
            <person name="Chow T."/>
            <person name="Chen H."/>
            <person name="Chung M."/>
            <person name="Chen C."/>
            <person name="Shaw J."/>
            <person name="Wu H."/>
            <person name="Hsiao K."/>
            <person name="Chao Y."/>
            <person name="Chu M."/>
            <person name="Cheng C."/>
            <person name="Hour A."/>
            <person name="Lee P."/>
            <person name="Lin S."/>
            <person name="Lin Y."/>
            <person name="Liou J."/>
            <person name="Liu S."/>
            <person name="Hsing Y."/>
            <person name="Raghuvanshi S."/>
            <person name="Mohanty A."/>
            <person name="Bharti A.K."/>
            <person name="Gaur A."/>
            <person name="Gupta V."/>
            <person name="Kumar D."/>
            <person name="Ravi V."/>
            <person name="Vij S."/>
            <person name="Kapur A."/>
            <person name="Khurana P."/>
            <person name="Khurana P."/>
            <person name="Khurana J.P."/>
            <person name="Tyagi A.K."/>
            <person name="Gaikwad K."/>
            <person name="Singh A."/>
            <person name="Dalal V."/>
            <person name="Srivastava S."/>
            <person name="Dixit A."/>
            <person name="Pal A.K."/>
            <person name="Ghazi I.A."/>
            <person name="Yadav M."/>
            <person name="Pandit A."/>
            <person name="Bhargava A."/>
            <person name="Sureshbabu K."/>
            <person name="Batra K."/>
            <person name="Sharma T.R."/>
            <person name="Mohapatra T."/>
            <person name="Singh N.K."/>
            <person name="Messing J."/>
            <person name="Nelson A.B."/>
            <person name="Fuks G."/>
            <person name="Kavchok S."/>
            <person name="Keizer G."/>
            <person name="Linton E."/>
            <person name="Llaca V."/>
            <person name="Song R."/>
            <person name="Tanyolac B."/>
            <person name="Young S."/>
            <person name="Ho-Il K."/>
            <person name="Hahn J.H."/>
            <person name="Sangsakoo G."/>
            <person name="Vanavichit A."/>
            <person name="de Mattos Luiz.A.T."/>
            <person name="Zimmer P.D."/>
            <person name="Malone G."/>
            <person name="Dellagostin O."/>
            <person name="de Oliveira A.C."/>
            <person name="Bevan M."/>
            <person name="Bancroft I."/>
            <person name="Minx P."/>
            <person name="Cordum H."/>
            <person name="Wilson R."/>
            <person name="Cheng Z."/>
            <person name="Jin W."/>
            <person name="Jiang J."/>
            <person name="Leong S.A."/>
            <person name="Iwama H."/>
            <person name="Gojobori T."/>
            <person name="Itoh T."/>
            <person name="Niimura Y."/>
            <person name="Fujii Y."/>
            <person name="Habara T."/>
            <person name="Sakai H."/>
            <person name="Sato Y."/>
            <person name="Wilson G."/>
            <person name="Kumar K."/>
            <person name="McCouch S."/>
            <person name="Juretic N."/>
            <person name="Hoen D."/>
            <person name="Wright S."/>
            <person name="Bruskiewich R."/>
            <person name="Bureau T."/>
            <person name="Miyao A."/>
            <person name="Hirochika H."/>
            <person name="Nishikawa T."/>
            <person name="Kadowaki K."/>
            <person name="Sugiura M."/>
            <person name="Burr B."/>
            <person name="Sasaki T."/>
        </authorList>
    </citation>
    <scope>NUCLEOTIDE SEQUENCE [LARGE SCALE GENOMIC DNA]</scope>
    <source>
        <strain evidence="4">cv. Nipponbare</strain>
    </source>
</reference>
<evidence type="ECO:0000256" key="1">
    <source>
        <dbReference type="SAM" id="MobiDB-lite"/>
    </source>
</evidence>
<evidence type="ECO:0000313" key="2">
    <source>
        <dbReference type="EMBL" id="BAD21823.1"/>
    </source>
</evidence>
<dbReference type="EMBL" id="AP004771">
    <property type="protein sequence ID" value="BAD21823.1"/>
    <property type="molecule type" value="Genomic_DNA"/>
</dbReference>
<evidence type="ECO:0000313" key="3">
    <source>
        <dbReference type="EMBL" id="BAD28291.1"/>
    </source>
</evidence>
<dbReference type="AlphaFoldDB" id="Q6K7U9"/>
<reference evidence="4" key="4">
    <citation type="journal article" date="2008" name="Nucleic Acids Res.">
        <title>The rice annotation project database (RAP-DB): 2008 update.</title>
        <authorList>
            <consortium name="The rice annotation project (RAP)"/>
        </authorList>
    </citation>
    <scope>GENOME REANNOTATION</scope>
    <source>
        <strain evidence="4">cv. Nipponbare</strain>
    </source>
</reference>
<evidence type="ECO:0000313" key="4">
    <source>
        <dbReference type="Proteomes" id="UP000000763"/>
    </source>
</evidence>
<sequence length="178" mass="17997">MGDTATELAWDPCGPHIELWERRRASVASEGRRVGGGGRSCGRPAGEEQCAGDGGRSDGRRSGVGRPLRPCRRRQHGARGAPLPVLVSSAALDSLPFPSPAVSIPTPAAATAHLAVSAPDFDAAGALFACLGGHVHRTVEEGGASVLASDEADAVSSLAAVSPATASSPASSRFLPSR</sequence>